<evidence type="ECO:0000256" key="2">
    <source>
        <dbReference type="ARBA" id="ARBA00022801"/>
    </source>
</evidence>
<keyword evidence="5" id="KW-1185">Reference proteome</keyword>
<dbReference type="Pfam" id="PF00293">
    <property type="entry name" value="NUDIX"/>
    <property type="match status" value="1"/>
</dbReference>
<sequence length="149" mass="16469">MGYIEELRAFVGRQPLILVGTAVGVLNNKGEILLQKRHDGRWGVPGGFLELGESTEGAGRREVLEETGIQLGKLELVNVISGKEHFVKLPNGDEFYPVTVVYICKDITGGELKVDGVETVDAKFFKLNELPDSLNPLVKKLIYSYLPKQ</sequence>
<organism evidence="4 5">
    <name type="scientific">Ornithinibacillus massiliensis</name>
    <dbReference type="NCBI Taxonomy" id="1944633"/>
    <lineage>
        <taxon>Bacteria</taxon>
        <taxon>Bacillati</taxon>
        <taxon>Bacillota</taxon>
        <taxon>Bacilli</taxon>
        <taxon>Bacillales</taxon>
        <taxon>Bacillaceae</taxon>
        <taxon>Ornithinibacillus</taxon>
    </lineage>
</organism>
<dbReference type="CDD" id="cd04677">
    <property type="entry name" value="NUDIX_Hydrolase"/>
    <property type="match status" value="1"/>
</dbReference>
<dbReference type="Proteomes" id="UP000681870">
    <property type="component" value="Unassembled WGS sequence"/>
</dbReference>
<accession>A0ABS5MAP1</accession>
<dbReference type="PANTHER" id="PTHR43046:SF2">
    <property type="entry name" value="8-OXO-DGTP DIPHOSPHATASE-RELATED"/>
    <property type="match status" value="1"/>
</dbReference>
<comment type="caution">
    <text evidence="4">The sequence shown here is derived from an EMBL/GenBank/DDBJ whole genome shotgun (WGS) entry which is preliminary data.</text>
</comment>
<feature type="domain" description="Nudix hydrolase" evidence="3">
    <location>
        <begin position="16"/>
        <end position="149"/>
    </location>
</feature>
<dbReference type="PRINTS" id="PR00502">
    <property type="entry name" value="NUDIXFAMILY"/>
</dbReference>
<evidence type="ECO:0000313" key="4">
    <source>
        <dbReference type="EMBL" id="MBS3679389.1"/>
    </source>
</evidence>
<dbReference type="EMBL" id="JAGXBY010000002">
    <property type="protein sequence ID" value="MBS3679389.1"/>
    <property type="molecule type" value="Genomic_DNA"/>
</dbReference>
<reference evidence="4 5" key="1">
    <citation type="submission" date="2021-05" db="EMBL/GenBank/DDBJ databases">
        <title>Ornithinibacillus massiliensis sp. nov.</title>
        <authorList>
            <person name="Iwaza R."/>
            <person name="Lagier J.-C."/>
            <person name="Raoult D."/>
        </authorList>
    </citation>
    <scope>NUCLEOTIDE SEQUENCE [LARGE SCALE GENOMIC DNA]</scope>
    <source>
        <strain evidence="4 5">Marseille-P3601</strain>
    </source>
</reference>
<dbReference type="GO" id="GO:0016787">
    <property type="term" value="F:hydrolase activity"/>
    <property type="evidence" value="ECO:0007669"/>
    <property type="project" value="UniProtKB-KW"/>
</dbReference>
<comment type="cofactor">
    <cofactor evidence="1">
        <name>Mg(2+)</name>
        <dbReference type="ChEBI" id="CHEBI:18420"/>
    </cofactor>
</comment>
<dbReference type="InterPro" id="IPR000086">
    <property type="entry name" value="NUDIX_hydrolase_dom"/>
</dbReference>
<dbReference type="InterPro" id="IPR020476">
    <property type="entry name" value="Nudix_hydrolase"/>
</dbReference>
<name>A0ABS5MAP1_9BACI</name>
<dbReference type="PROSITE" id="PS51462">
    <property type="entry name" value="NUDIX"/>
    <property type="match status" value="1"/>
</dbReference>
<keyword evidence="2 4" id="KW-0378">Hydrolase</keyword>
<dbReference type="RefSeq" id="WP_211741220.1">
    <property type="nucleotide sequence ID" value="NZ_JAGXBY010000002.1"/>
</dbReference>
<dbReference type="SUPFAM" id="SSF55811">
    <property type="entry name" value="Nudix"/>
    <property type="match status" value="1"/>
</dbReference>
<dbReference type="Gene3D" id="3.90.79.10">
    <property type="entry name" value="Nucleoside Triphosphate Pyrophosphohydrolase"/>
    <property type="match status" value="1"/>
</dbReference>
<dbReference type="PANTHER" id="PTHR43046">
    <property type="entry name" value="GDP-MANNOSE MANNOSYL HYDROLASE"/>
    <property type="match status" value="1"/>
</dbReference>
<protein>
    <submittedName>
        <fullName evidence="4">NUDIX hydrolase</fullName>
    </submittedName>
</protein>
<proteinExistence type="predicted"/>
<gene>
    <name evidence="4" type="ORF">KGF86_04075</name>
</gene>
<dbReference type="InterPro" id="IPR015797">
    <property type="entry name" value="NUDIX_hydrolase-like_dom_sf"/>
</dbReference>
<evidence type="ECO:0000256" key="1">
    <source>
        <dbReference type="ARBA" id="ARBA00001946"/>
    </source>
</evidence>
<evidence type="ECO:0000313" key="5">
    <source>
        <dbReference type="Proteomes" id="UP000681870"/>
    </source>
</evidence>
<evidence type="ECO:0000259" key="3">
    <source>
        <dbReference type="PROSITE" id="PS51462"/>
    </source>
</evidence>